<reference evidence="2" key="3">
    <citation type="submission" date="2025-08" db="UniProtKB">
        <authorList>
            <consortium name="Ensembl"/>
        </authorList>
    </citation>
    <scope>IDENTIFICATION</scope>
    <source>
        <strain evidence="2">C57BL/6J</strain>
    </source>
</reference>
<reference evidence="2 4" key="1">
    <citation type="journal article" date="2009" name="PLoS Biol.">
        <title>Lineage-specific biology revealed by a finished genome assembly of the mouse.</title>
        <authorList>
            <consortium name="Mouse Genome Sequencing Consortium"/>
            <person name="Church D.M."/>
            <person name="Goodstadt L."/>
            <person name="Hillier L.W."/>
            <person name="Zody M.C."/>
            <person name="Goldstein S."/>
            <person name="She X."/>
            <person name="Bult C.J."/>
            <person name="Agarwala R."/>
            <person name="Cherry J.L."/>
            <person name="DiCuccio M."/>
            <person name="Hlavina W."/>
            <person name="Kapustin Y."/>
            <person name="Meric P."/>
            <person name="Maglott D."/>
            <person name="Birtle Z."/>
            <person name="Marques A.C."/>
            <person name="Graves T."/>
            <person name="Zhou S."/>
            <person name="Teague B."/>
            <person name="Potamousis K."/>
            <person name="Churas C."/>
            <person name="Place M."/>
            <person name="Herschleb J."/>
            <person name="Runnheim R."/>
            <person name="Forrest D."/>
            <person name="Amos-Landgraf J."/>
            <person name="Schwartz D.C."/>
            <person name="Cheng Z."/>
            <person name="Lindblad-Toh K."/>
            <person name="Eichler E.E."/>
            <person name="Ponting C.P."/>
        </authorList>
    </citation>
    <scope>NUCLEOTIDE SEQUENCE [LARGE SCALE GENOMIC DNA]</scope>
    <source>
        <strain evidence="2 4">C57BL/6J</strain>
    </source>
</reference>
<evidence type="ECO:0000256" key="1">
    <source>
        <dbReference type="SAM" id="MobiDB-lite"/>
    </source>
</evidence>
<reference evidence="2 4" key="2">
    <citation type="journal article" date="2011" name="PLoS Biol.">
        <title>Modernizing reference genome assemblies.</title>
        <authorList>
            <person name="Church D.M."/>
            <person name="Schneider V.A."/>
            <person name="Graves T."/>
            <person name="Auger K."/>
            <person name="Cunningham F."/>
            <person name="Bouk N."/>
            <person name="Chen H.C."/>
            <person name="Agarwala R."/>
            <person name="McLaren W.M."/>
            <person name="Ritchie G.R."/>
            <person name="Albracht D."/>
            <person name="Kremitzki M."/>
            <person name="Rock S."/>
            <person name="Kotkiewicz H."/>
            <person name="Kremitzki C."/>
            <person name="Wollam A."/>
            <person name="Trani L."/>
            <person name="Fulton L."/>
            <person name="Fulton R."/>
            <person name="Matthews L."/>
            <person name="Whitehead S."/>
            <person name="Chow W."/>
            <person name="Torrance J."/>
            <person name="Dunn M."/>
            <person name="Harden G."/>
            <person name="Threadgold G."/>
            <person name="Wood J."/>
            <person name="Collins J."/>
            <person name="Heath P."/>
            <person name="Griffiths G."/>
            <person name="Pelan S."/>
            <person name="Grafham D."/>
            <person name="Eichler E.E."/>
            <person name="Weinstock G."/>
            <person name="Mardis E.R."/>
            <person name="Wilson R.K."/>
            <person name="Howe K."/>
            <person name="Flicek P."/>
            <person name="Hubbard T."/>
        </authorList>
    </citation>
    <scope>NUCLEOTIDE SEQUENCE [LARGE SCALE GENOMIC DNA]</scope>
    <source>
        <strain evidence="2 4">C57BL/6J</strain>
    </source>
</reference>
<dbReference type="AlphaFoldDB" id="A0A1L1SS96"/>
<feature type="compositionally biased region" description="Low complexity" evidence="1">
    <location>
        <begin position="15"/>
        <end position="32"/>
    </location>
</feature>
<dbReference type="ExpressionAtlas" id="A0A1L1SS96">
    <property type="expression patterns" value="baseline and differential"/>
</dbReference>
<dbReference type="Bgee" id="ENSMUSG00000002825">
    <property type="expression patterns" value="Expressed in dorsal pancreas and 254 other cell types or tissues"/>
</dbReference>
<dbReference type="VEuPathDB" id="HostDB:ENSMUSG00000002825"/>
<evidence type="ECO:0000313" key="2">
    <source>
        <dbReference type="Ensembl" id="ENSMUSP00000149808.2"/>
    </source>
</evidence>
<dbReference type="Proteomes" id="UP000000589">
    <property type="component" value="Chromosome 9"/>
</dbReference>
<feature type="region of interest" description="Disordered" evidence="1">
    <location>
        <begin position="1"/>
        <end position="61"/>
    </location>
</feature>
<proteinExistence type="predicted"/>
<gene>
    <name evidence="2 3" type="primary">Qtrt1</name>
</gene>
<dbReference type="Antibodypedia" id="25490">
    <property type="antibodies" value="150 antibodies from 19 providers"/>
</dbReference>
<protein>
    <submittedName>
        <fullName evidence="2">Queuine tRNA-ribosyltransferase catalytic subunit 1</fullName>
    </submittedName>
</protein>
<dbReference type="GeneTree" id="ENSGT00530000063679"/>
<dbReference type="SMR" id="A0A1L1SS96"/>
<evidence type="ECO:0000313" key="4">
    <source>
        <dbReference type="Proteomes" id="UP000000589"/>
    </source>
</evidence>
<accession>A0A1L1SS96</accession>
<dbReference type="Ensembl" id="ENSMUST00000216527.2">
    <property type="protein sequence ID" value="ENSMUSP00000149808.2"/>
    <property type="gene ID" value="ENSMUSG00000002825.9"/>
</dbReference>
<reference evidence="2" key="4">
    <citation type="submission" date="2025-09" db="UniProtKB">
        <authorList>
            <consortium name="Ensembl"/>
        </authorList>
    </citation>
    <scope>IDENTIFICATION</scope>
    <source>
        <strain evidence="2">C57BL/6J</strain>
    </source>
</reference>
<organism evidence="2 4">
    <name type="scientific">Mus musculus</name>
    <name type="common">Mouse</name>
    <dbReference type="NCBI Taxonomy" id="10090"/>
    <lineage>
        <taxon>Eukaryota</taxon>
        <taxon>Metazoa</taxon>
        <taxon>Chordata</taxon>
        <taxon>Craniata</taxon>
        <taxon>Vertebrata</taxon>
        <taxon>Euteleostomi</taxon>
        <taxon>Mammalia</taxon>
        <taxon>Eutheria</taxon>
        <taxon>Euarchontoglires</taxon>
        <taxon>Glires</taxon>
        <taxon>Rodentia</taxon>
        <taxon>Myomorpha</taxon>
        <taxon>Muroidea</taxon>
        <taxon>Muridae</taxon>
        <taxon>Murinae</taxon>
        <taxon>Mus</taxon>
        <taxon>Mus</taxon>
    </lineage>
</organism>
<dbReference type="AGR" id="MGI:1931441"/>
<evidence type="ECO:0000313" key="3">
    <source>
        <dbReference type="MGI" id="MGI:1931441"/>
    </source>
</evidence>
<name>A0A1L1SS96_MOUSE</name>
<keyword evidence="4" id="KW-1185">Reference proteome</keyword>
<dbReference type="MGI" id="MGI:1931441">
    <property type="gene designation" value="Qtrt1"/>
</dbReference>
<sequence length="61" mass="5950">MAAVGSPGHHEGYHHGAAGLPGLPHLLGQHLPSGAEAGTGADPESPGSSRLHELAPQSADG</sequence>